<reference evidence="1" key="2">
    <citation type="submission" date="2020-09" db="EMBL/GenBank/DDBJ databases">
        <authorList>
            <person name="Sun Q."/>
            <person name="Zhou Y."/>
        </authorList>
    </citation>
    <scope>NUCLEOTIDE SEQUENCE</scope>
    <source>
        <strain evidence="1">CGMCC 1.15763</strain>
    </source>
</reference>
<evidence type="ECO:0000313" key="1">
    <source>
        <dbReference type="EMBL" id="GGG91698.1"/>
    </source>
</evidence>
<dbReference type="InterPro" id="IPR021457">
    <property type="entry name" value="DUF3108"/>
</dbReference>
<dbReference type="Proteomes" id="UP000633278">
    <property type="component" value="Unassembled WGS sequence"/>
</dbReference>
<comment type="caution">
    <text evidence="1">The sequence shown here is derived from an EMBL/GenBank/DDBJ whole genome shotgun (WGS) entry which is preliminary data.</text>
</comment>
<sequence>MFDLMKKNILLFLALLYIGFGHAQETTTVFKKGEWLRFKMSYSGFLRAGSATLSVDEAIINDKEVFHVTGKGWTSGVIKWFFKVDDTYESFFNKETIQPYVFIRNINEGGYIINRKINFDYSNNIATTQDFKSGTTSSASIEDIQDMLSAFYYLRTQNLENLNEGDEIGLNMFIDGETFPFKLRFLGTEFLKTSFGKVKTLLFRPMVQAGRIFKANESVTIWITADANKIPIKLKASLAVGSLRAELEAYKGLANSFEIIYD</sequence>
<protein>
    <recommendedName>
        <fullName evidence="3">ATP-dependent exonuclease</fullName>
    </recommendedName>
</protein>
<gene>
    <name evidence="1" type="ORF">GCM10011416_05470</name>
</gene>
<accession>A0A917HX14</accession>
<keyword evidence="2" id="KW-1185">Reference proteome</keyword>
<dbReference type="Pfam" id="PF11306">
    <property type="entry name" value="DUF3108"/>
    <property type="match status" value="1"/>
</dbReference>
<proteinExistence type="predicted"/>
<evidence type="ECO:0008006" key="3">
    <source>
        <dbReference type="Google" id="ProtNLM"/>
    </source>
</evidence>
<evidence type="ECO:0000313" key="2">
    <source>
        <dbReference type="Proteomes" id="UP000633278"/>
    </source>
</evidence>
<reference evidence="1" key="1">
    <citation type="journal article" date="2014" name="Int. J. Syst. Evol. Microbiol.">
        <title>Complete genome sequence of Corynebacterium casei LMG S-19264T (=DSM 44701T), isolated from a smear-ripened cheese.</title>
        <authorList>
            <consortium name="US DOE Joint Genome Institute (JGI-PGF)"/>
            <person name="Walter F."/>
            <person name="Albersmeier A."/>
            <person name="Kalinowski J."/>
            <person name="Ruckert C."/>
        </authorList>
    </citation>
    <scope>NUCLEOTIDE SEQUENCE</scope>
    <source>
        <strain evidence="1">CGMCC 1.15763</strain>
    </source>
</reference>
<name>A0A917HX14_9FLAO</name>
<dbReference type="AlphaFoldDB" id="A0A917HX14"/>
<dbReference type="EMBL" id="BMJW01000001">
    <property type="protein sequence ID" value="GGG91698.1"/>
    <property type="molecule type" value="Genomic_DNA"/>
</dbReference>
<organism evidence="1 2">
    <name type="scientific">Polaribacter pacificus</name>
    <dbReference type="NCBI Taxonomy" id="1775173"/>
    <lineage>
        <taxon>Bacteria</taxon>
        <taxon>Pseudomonadati</taxon>
        <taxon>Bacteroidota</taxon>
        <taxon>Flavobacteriia</taxon>
        <taxon>Flavobacteriales</taxon>
        <taxon>Flavobacteriaceae</taxon>
    </lineage>
</organism>